<evidence type="ECO:0000313" key="8">
    <source>
        <dbReference type="Proteomes" id="UP000236161"/>
    </source>
</evidence>
<keyword evidence="3" id="KW-0804">Transcription</keyword>
<evidence type="ECO:0000259" key="6">
    <source>
        <dbReference type="Pfam" id="PF12041"/>
    </source>
</evidence>
<proteinExistence type="inferred from homology"/>
<evidence type="ECO:0000313" key="7">
    <source>
        <dbReference type="EMBL" id="PKA53184.1"/>
    </source>
</evidence>
<evidence type="ECO:0000256" key="4">
    <source>
        <dbReference type="PROSITE-ProRule" id="PRU01191"/>
    </source>
</evidence>
<sequence>MRPADGGKDITLNSHGALNFRLKEPALSKGLVTNPYLVDILHSCMAAAREHVECGGGRDYNPPAQSAVEWKGKMRGTQDETDTGMDELLAALGYKVKSSDMAEVAQKLEQLEMAMGSSAAPDDVLLNHLPPTPSTTILRICPTGWRAWSPSSARRLHRCRQRRFTDPTALICRQPHSLHKADLEAACLLRRHRRSDVFQPPAASAKPVVMVDTQDAGIRLVHALMACAEAVQEENYEVADIIVNQISMLAPSQGSAMRKVVGFFTSCVSTVLQWVAHAVRNYVIAEKRRRPPVGRTRRVTAGPANGRMTSPVREDREERERERFGEERERERFGEERG</sequence>
<dbReference type="Gene3D" id="1.10.10.1290">
    <property type="entry name" value="Transcriptional regulator DELLA, N-terminal domain"/>
    <property type="match status" value="1"/>
</dbReference>
<organism evidence="7 8">
    <name type="scientific">Apostasia shenzhenica</name>
    <dbReference type="NCBI Taxonomy" id="1088818"/>
    <lineage>
        <taxon>Eukaryota</taxon>
        <taxon>Viridiplantae</taxon>
        <taxon>Streptophyta</taxon>
        <taxon>Embryophyta</taxon>
        <taxon>Tracheophyta</taxon>
        <taxon>Spermatophyta</taxon>
        <taxon>Magnoliopsida</taxon>
        <taxon>Liliopsida</taxon>
        <taxon>Asparagales</taxon>
        <taxon>Orchidaceae</taxon>
        <taxon>Apostasioideae</taxon>
        <taxon>Apostasia</taxon>
    </lineage>
</organism>
<feature type="domain" description="Transcriptional factor DELLA N-terminal" evidence="6">
    <location>
        <begin position="86"/>
        <end position="120"/>
    </location>
</feature>
<feature type="compositionally biased region" description="Basic and acidic residues" evidence="5">
    <location>
        <begin position="312"/>
        <end position="338"/>
    </location>
</feature>
<dbReference type="SMART" id="SM01129">
    <property type="entry name" value="DELLA"/>
    <property type="match status" value="1"/>
</dbReference>
<evidence type="ECO:0000256" key="2">
    <source>
        <dbReference type="ARBA" id="ARBA00023015"/>
    </source>
</evidence>
<dbReference type="EMBL" id="KZ451999">
    <property type="protein sequence ID" value="PKA53184.1"/>
    <property type="molecule type" value="Genomic_DNA"/>
</dbReference>
<dbReference type="Pfam" id="PF03514">
    <property type="entry name" value="GRAS"/>
    <property type="match status" value="1"/>
</dbReference>
<name>A0A2I0ACB2_9ASPA</name>
<dbReference type="Proteomes" id="UP000236161">
    <property type="component" value="Unassembled WGS sequence"/>
</dbReference>
<dbReference type="STRING" id="1088818.A0A2I0ACB2"/>
<keyword evidence="2" id="KW-0805">Transcription regulation</keyword>
<feature type="region of interest" description="Disordered" evidence="5">
    <location>
        <begin position="293"/>
        <end position="338"/>
    </location>
</feature>
<evidence type="ECO:0000256" key="3">
    <source>
        <dbReference type="ARBA" id="ARBA00023163"/>
    </source>
</evidence>
<dbReference type="OrthoDB" id="1741652at2759"/>
<dbReference type="InterPro" id="IPR021914">
    <property type="entry name" value="TF_DELLA_N"/>
</dbReference>
<evidence type="ECO:0000256" key="5">
    <source>
        <dbReference type="SAM" id="MobiDB-lite"/>
    </source>
</evidence>
<dbReference type="InterPro" id="IPR038088">
    <property type="entry name" value="DELLA_N_sf"/>
</dbReference>
<comment type="similarity">
    <text evidence="1">Belongs to the GRAS family. DELLA subfamily.</text>
</comment>
<reference evidence="7 8" key="1">
    <citation type="journal article" date="2017" name="Nature">
        <title>The Apostasia genome and the evolution of orchids.</title>
        <authorList>
            <person name="Zhang G.Q."/>
            <person name="Liu K.W."/>
            <person name="Li Z."/>
            <person name="Lohaus R."/>
            <person name="Hsiao Y.Y."/>
            <person name="Niu S.C."/>
            <person name="Wang J.Y."/>
            <person name="Lin Y.C."/>
            <person name="Xu Q."/>
            <person name="Chen L.J."/>
            <person name="Yoshida K."/>
            <person name="Fujiwara S."/>
            <person name="Wang Z.W."/>
            <person name="Zhang Y.Q."/>
            <person name="Mitsuda N."/>
            <person name="Wang M."/>
            <person name="Liu G.H."/>
            <person name="Pecoraro L."/>
            <person name="Huang H.X."/>
            <person name="Xiao X.J."/>
            <person name="Lin M."/>
            <person name="Wu X.Y."/>
            <person name="Wu W.L."/>
            <person name="Chen Y.Y."/>
            <person name="Chang S.B."/>
            <person name="Sakamoto S."/>
            <person name="Ohme-Takagi M."/>
            <person name="Yagi M."/>
            <person name="Zeng S.J."/>
            <person name="Shen C.Y."/>
            <person name="Yeh C.M."/>
            <person name="Luo Y.B."/>
            <person name="Tsai W.C."/>
            <person name="Van de Peer Y."/>
            <person name="Liu Z.J."/>
        </authorList>
    </citation>
    <scope>NUCLEOTIDE SEQUENCE [LARGE SCALE GENOMIC DNA]</scope>
    <source>
        <strain evidence="8">cv. Shenzhen</strain>
        <tissue evidence="7">Stem</tissue>
    </source>
</reference>
<comment type="caution">
    <text evidence="4">Lacks conserved residue(s) required for the propagation of feature annotation.</text>
</comment>
<accession>A0A2I0ACB2</accession>
<gene>
    <name evidence="7" type="primary">GAIP</name>
    <name evidence="7" type="ORF">AXF42_Ash009914</name>
</gene>
<dbReference type="Pfam" id="PF12041">
    <property type="entry name" value="DELLA"/>
    <property type="match status" value="1"/>
</dbReference>
<dbReference type="AlphaFoldDB" id="A0A2I0ACB2"/>
<dbReference type="PROSITE" id="PS50985">
    <property type="entry name" value="GRAS"/>
    <property type="match status" value="1"/>
</dbReference>
<keyword evidence="8" id="KW-1185">Reference proteome</keyword>
<protein>
    <submittedName>
        <fullName evidence="7">DELLA protein GAIP</fullName>
    </submittedName>
</protein>
<dbReference type="InterPro" id="IPR005202">
    <property type="entry name" value="TF_GRAS"/>
</dbReference>
<evidence type="ECO:0000256" key="1">
    <source>
        <dbReference type="ARBA" id="ARBA00010273"/>
    </source>
</evidence>